<dbReference type="OrthoDB" id="9806579at2"/>
<accession>A0A411YLE8</accession>
<dbReference type="InterPro" id="IPR005801">
    <property type="entry name" value="ADC_synthase"/>
</dbReference>
<dbReference type="GO" id="GO:0008909">
    <property type="term" value="F:isochorismate synthase activity"/>
    <property type="evidence" value="ECO:0007669"/>
    <property type="project" value="UniProtKB-EC"/>
</dbReference>
<keyword evidence="4 7" id="KW-0413">Isomerase</keyword>
<dbReference type="InterPro" id="IPR004561">
    <property type="entry name" value="IsoChor_synthase"/>
</dbReference>
<dbReference type="InterPro" id="IPR015890">
    <property type="entry name" value="Chorismate_C"/>
</dbReference>
<dbReference type="Pfam" id="PF00425">
    <property type="entry name" value="Chorismate_bind"/>
    <property type="match status" value="1"/>
</dbReference>
<dbReference type="PANTHER" id="PTHR42839">
    <property type="entry name" value="ISOCHORISMATE SYNTHASE ENTC"/>
    <property type="match status" value="1"/>
</dbReference>
<evidence type="ECO:0000256" key="4">
    <source>
        <dbReference type="ARBA" id="ARBA00023235"/>
    </source>
</evidence>
<dbReference type="EC" id="5.4.4.2" evidence="3"/>
<name>A0A411YLE8_9ACTN</name>
<comment type="catalytic activity">
    <reaction evidence="1">
        <text>chorismate = isochorismate</text>
        <dbReference type="Rhea" id="RHEA:18985"/>
        <dbReference type="ChEBI" id="CHEBI:29748"/>
        <dbReference type="ChEBI" id="CHEBI:29780"/>
        <dbReference type="EC" id="5.4.4.2"/>
    </reaction>
</comment>
<reference evidence="7 8" key="1">
    <citation type="submission" date="2019-01" db="EMBL/GenBank/DDBJ databases">
        <title>Egibacter rhizosphaerae EGI 80759T.</title>
        <authorList>
            <person name="Chen D.-D."/>
            <person name="Tian Y."/>
            <person name="Jiao J.-Y."/>
            <person name="Zhang X.-T."/>
            <person name="Zhang Y.-G."/>
            <person name="Zhang Y."/>
            <person name="Xiao M."/>
            <person name="Shu W.-S."/>
            <person name="Li W.-J."/>
        </authorList>
    </citation>
    <scope>NUCLEOTIDE SEQUENCE [LARGE SCALE GENOMIC DNA]</scope>
    <source>
        <strain evidence="7 8">EGI 80759</strain>
    </source>
</reference>
<gene>
    <name evidence="7" type="ORF">ER308_12775</name>
</gene>
<protein>
    <recommendedName>
        <fullName evidence="3">isochorismate synthase</fullName>
        <ecNumber evidence="3">5.4.4.2</ecNumber>
    </recommendedName>
    <alternativeName>
        <fullName evidence="5">Isochorismate mutase</fullName>
    </alternativeName>
</protein>
<dbReference type="Proteomes" id="UP000291469">
    <property type="component" value="Chromosome"/>
</dbReference>
<dbReference type="KEGG" id="erz:ER308_12775"/>
<evidence type="ECO:0000256" key="1">
    <source>
        <dbReference type="ARBA" id="ARBA00000799"/>
    </source>
</evidence>
<evidence type="ECO:0000256" key="2">
    <source>
        <dbReference type="ARBA" id="ARBA00005297"/>
    </source>
</evidence>
<keyword evidence="8" id="KW-1185">Reference proteome</keyword>
<dbReference type="EMBL" id="CP036402">
    <property type="protein sequence ID" value="QBI22022.1"/>
    <property type="molecule type" value="Genomic_DNA"/>
</dbReference>
<evidence type="ECO:0000313" key="7">
    <source>
        <dbReference type="EMBL" id="QBI22022.1"/>
    </source>
</evidence>
<evidence type="ECO:0000313" key="8">
    <source>
        <dbReference type="Proteomes" id="UP000291469"/>
    </source>
</evidence>
<dbReference type="Gene3D" id="3.60.120.10">
    <property type="entry name" value="Anthranilate synthase"/>
    <property type="match status" value="1"/>
</dbReference>
<proteinExistence type="inferred from homology"/>
<feature type="domain" description="Chorismate-utilising enzyme C-terminal" evidence="6">
    <location>
        <begin position="119"/>
        <end position="371"/>
    </location>
</feature>
<evidence type="ECO:0000256" key="3">
    <source>
        <dbReference type="ARBA" id="ARBA00012824"/>
    </source>
</evidence>
<sequence length="381" mass="40444">MVGWGEAARLPVGTGPGRFDAARDSLAGLAAYTPVDDPLDRPGTGLVATTSWAFEDDGPSVLSVPATVVGSRGGQRWVTAIGPPGDPRLEDPSAALPGPAPVRPHGRVRYAGASQSELAWLDAVARATAEIRDHAGGEPLTKVVLARDRVVWAREPFDTRLLLQRLADRFPSCFVFAIDGLVGATPELLIGRDGRSARSLVLAGTAPRGRDEVEDAELGARLLASAKDRDEHRPSVDSVREAFDGIAEDLAVDPEPWLLRLANVQHLATDVRVHLREPAPDLLELAARLHPPAAVCGSPRDAARATIRRLEQLDRGRYAAPVGWVDPSGDGELGIALRCAEVDGARARLFAGAGIVAGSLPEAELEETRHKLRAMQSAIEG</sequence>
<evidence type="ECO:0000256" key="5">
    <source>
        <dbReference type="ARBA" id="ARBA00041564"/>
    </source>
</evidence>
<organism evidence="7 8">
    <name type="scientific">Egibacter rhizosphaerae</name>
    <dbReference type="NCBI Taxonomy" id="1670831"/>
    <lineage>
        <taxon>Bacteria</taxon>
        <taxon>Bacillati</taxon>
        <taxon>Actinomycetota</taxon>
        <taxon>Nitriliruptoria</taxon>
        <taxon>Egibacterales</taxon>
        <taxon>Egibacteraceae</taxon>
        <taxon>Egibacter</taxon>
    </lineage>
</organism>
<evidence type="ECO:0000259" key="6">
    <source>
        <dbReference type="Pfam" id="PF00425"/>
    </source>
</evidence>
<dbReference type="AlphaFoldDB" id="A0A411YLE8"/>
<comment type="similarity">
    <text evidence="2">Belongs to the isochorismate synthase family.</text>
</comment>
<dbReference type="PANTHER" id="PTHR42839:SF2">
    <property type="entry name" value="ISOCHORISMATE SYNTHASE ENTC"/>
    <property type="match status" value="1"/>
</dbReference>
<dbReference type="NCBIfam" id="TIGR00543">
    <property type="entry name" value="isochor_syn"/>
    <property type="match status" value="1"/>
</dbReference>
<dbReference type="SUPFAM" id="SSF56322">
    <property type="entry name" value="ADC synthase"/>
    <property type="match status" value="1"/>
</dbReference>